<feature type="domain" description="PurE" evidence="1">
    <location>
        <begin position="121"/>
        <end position="200"/>
    </location>
</feature>
<dbReference type="SUPFAM" id="SSF52255">
    <property type="entry name" value="N5-CAIR mutase (phosphoribosylaminoimidazole carboxylase, PurE)"/>
    <property type="match status" value="1"/>
</dbReference>
<organism evidence="2">
    <name type="scientific">hydrothermal vent metagenome</name>
    <dbReference type="NCBI Taxonomy" id="652676"/>
    <lineage>
        <taxon>unclassified sequences</taxon>
        <taxon>metagenomes</taxon>
        <taxon>ecological metagenomes</taxon>
    </lineage>
</organism>
<evidence type="ECO:0000313" key="2">
    <source>
        <dbReference type="EMBL" id="VAW34939.1"/>
    </source>
</evidence>
<dbReference type="InterPro" id="IPR000031">
    <property type="entry name" value="PurE_dom"/>
</dbReference>
<evidence type="ECO:0000259" key="1">
    <source>
        <dbReference type="SMART" id="SM01001"/>
    </source>
</evidence>
<dbReference type="EMBL" id="UOEX01000105">
    <property type="protein sequence ID" value="VAW34939.1"/>
    <property type="molecule type" value="Genomic_DNA"/>
</dbReference>
<dbReference type="GO" id="GO:0016787">
    <property type="term" value="F:hydrolase activity"/>
    <property type="evidence" value="ECO:0007669"/>
    <property type="project" value="InterPro"/>
</dbReference>
<dbReference type="InterPro" id="IPR039476">
    <property type="entry name" value="P2CMN_synthase_LarB"/>
</dbReference>
<accession>A0A3B0VDN6</accession>
<dbReference type="SMART" id="SM01001">
    <property type="entry name" value="AIRC"/>
    <property type="match status" value="1"/>
</dbReference>
<dbReference type="NCBIfam" id="NF033503">
    <property type="entry name" value="LarB"/>
    <property type="match status" value="1"/>
</dbReference>
<name>A0A3B0VDN6_9ZZZZ</name>
<feature type="non-terminal residue" evidence="2">
    <location>
        <position position="200"/>
    </location>
</feature>
<dbReference type="GO" id="GO:0006189">
    <property type="term" value="P:'de novo' IMP biosynthetic process"/>
    <property type="evidence" value="ECO:0007669"/>
    <property type="project" value="InterPro"/>
</dbReference>
<dbReference type="AlphaFoldDB" id="A0A3B0VDN6"/>
<dbReference type="Gene3D" id="3.40.50.1970">
    <property type="match status" value="1"/>
</dbReference>
<gene>
    <name evidence="2" type="ORF">MNBD_DELTA03-1809</name>
</gene>
<sequence>MRQDRIKKVLAQLKDGRLTVADALAALTDYGAAVCNSVNIDYQRQARTAVPEVIFAENKDAGQIADIARQMLESPFVVMATRVDTAKAQAVQKRLPVLKYYREARMLVGNQRKILSDQGRGVIAVLAAGTSDVPIAEEAALTAECLGHQVARAFDVGVAGIHRLMAHRELLETAAVFVVTAGMEGALPSVVGGLVDKPVL</sequence>
<dbReference type="PANTHER" id="PTHR43064">
    <property type="entry name" value="PHOSPHORIBOSYLAMINOIMIDAZOLE CARBOXYLASE-RELATED"/>
    <property type="match status" value="1"/>
</dbReference>
<reference evidence="2" key="1">
    <citation type="submission" date="2018-06" db="EMBL/GenBank/DDBJ databases">
        <authorList>
            <person name="Zhirakovskaya E."/>
        </authorList>
    </citation>
    <scope>NUCLEOTIDE SEQUENCE</scope>
</reference>
<dbReference type="PANTHER" id="PTHR43064:SF1">
    <property type="entry name" value="SLL1489 PROTEIN"/>
    <property type="match status" value="1"/>
</dbReference>
<proteinExistence type="predicted"/>
<protein>
    <submittedName>
        <fullName evidence="2">NCAIR mutase (PurE)-related protein</fullName>
    </submittedName>
</protein>